<organism evidence="2 3">
    <name type="scientific">Pararge aegeria aegeria</name>
    <dbReference type="NCBI Taxonomy" id="348720"/>
    <lineage>
        <taxon>Eukaryota</taxon>
        <taxon>Metazoa</taxon>
        <taxon>Ecdysozoa</taxon>
        <taxon>Arthropoda</taxon>
        <taxon>Hexapoda</taxon>
        <taxon>Insecta</taxon>
        <taxon>Pterygota</taxon>
        <taxon>Neoptera</taxon>
        <taxon>Endopterygota</taxon>
        <taxon>Lepidoptera</taxon>
        <taxon>Glossata</taxon>
        <taxon>Ditrysia</taxon>
        <taxon>Papilionoidea</taxon>
        <taxon>Nymphalidae</taxon>
        <taxon>Satyrinae</taxon>
        <taxon>Satyrini</taxon>
        <taxon>Parargina</taxon>
        <taxon>Pararge</taxon>
    </lineage>
</organism>
<comment type="caution">
    <text evidence="2">The sequence shown here is derived from an EMBL/GenBank/DDBJ whole genome shotgun (WGS) entry which is preliminary data.</text>
</comment>
<evidence type="ECO:0000313" key="3">
    <source>
        <dbReference type="Proteomes" id="UP000838756"/>
    </source>
</evidence>
<sequence>MATSLSHYEHCQPSGYVVTSLLVFNYFFAAKFVKINEVELSTAGGWGIEREARSIERSGSCQNGHDKNKYSKEDTGKAEQITWERIYRKLESV</sequence>
<feature type="region of interest" description="Disordered" evidence="1">
    <location>
        <begin position="56"/>
        <end position="76"/>
    </location>
</feature>
<reference evidence="2" key="1">
    <citation type="submission" date="2022-03" db="EMBL/GenBank/DDBJ databases">
        <authorList>
            <person name="Lindestad O."/>
        </authorList>
    </citation>
    <scope>NUCLEOTIDE SEQUENCE</scope>
</reference>
<feature type="compositionally biased region" description="Basic and acidic residues" evidence="1">
    <location>
        <begin position="64"/>
        <end position="76"/>
    </location>
</feature>
<gene>
    <name evidence="2" type="primary">jg10618</name>
    <name evidence="2" type="ORF">PAEG_LOCUS11588</name>
</gene>
<name>A0A8S4R9W7_9NEOP</name>
<protein>
    <submittedName>
        <fullName evidence="2">Jg10618 protein</fullName>
    </submittedName>
</protein>
<evidence type="ECO:0000313" key="2">
    <source>
        <dbReference type="EMBL" id="CAH2233650.1"/>
    </source>
</evidence>
<evidence type="ECO:0000256" key="1">
    <source>
        <dbReference type="SAM" id="MobiDB-lite"/>
    </source>
</evidence>
<dbReference type="EMBL" id="CAKXAJ010024990">
    <property type="protein sequence ID" value="CAH2233650.1"/>
    <property type="molecule type" value="Genomic_DNA"/>
</dbReference>
<accession>A0A8S4R9W7</accession>
<keyword evidence="3" id="KW-1185">Reference proteome</keyword>
<dbReference type="AlphaFoldDB" id="A0A8S4R9W7"/>
<dbReference type="Proteomes" id="UP000838756">
    <property type="component" value="Unassembled WGS sequence"/>
</dbReference>
<proteinExistence type="predicted"/>